<keyword evidence="2" id="KW-1185">Reference proteome</keyword>
<protein>
    <submittedName>
        <fullName evidence="1">Uncharacterized protein</fullName>
    </submittedName>
</protein>
<gene>
    <name evidence="1" type="ORF">GCM10010345_91410</name>
</gene>
<dbReference type="Proteomes" id="UP000653644">
    <property type="component" value="Unassembled WGS sequence"/>
</dbReference>
<organism evidence="1 2">
    <name type="scientific">Streptomyces canarius</name>
    <dbReference type="NCBI Taxonomy" id="285453"/>
    <lineage>
        <taxon>Bacteria</taxon>
        <taxon>Bacillati</taxon>
        <taxon>Actinomycetota</taxon>
        <taxon>Actinomycetes</taxon>
        <taxon>Kitasatosporales</taxon>
        <taxon>Streptomycetaceae</taxon>
        <taxon>Streptomyces</taxon>
    </lineage>
</organism>
<evidence type="ECO:0000313" key="1">
    <source>
        <dbReference type="EMBL" id="GHA74678.1"/>
    </source>
</evidence>
<name>A0ABQ3DB57_9ACTN</name>
<proteinExistence type="predicted"/>
<sequence>MDGGSVGAGGADRLQWVQGVGGALAAAVDAPQTVVADGVAAVGAGDAVDAAVGRRPAAGPCGLIGVTSGPGAPGVRCGEGPGLYTSAPAYAGWIHKARAR</sequence>
<dbReference type="EMBL" id="BMVN01000099">
    <property type="protein sequence ID" value="GHA74678.1"/>
    <property type="molecule type" value="Genomic_DNA"/>
</dbReference>
<comment type="caution">
    <text evidence="1">The sequence shown here is derived from an EMBL/GenBank/DDBJ whole genome shotgun (WGS) entry which is preliminary data.</text>
</comment>
<reference evidence="2" key="1">
    <citation type="journal article" date="2019" name="Int. J. Syst. Evol. Microbiol.">
        <title>The Global Catalogue of Microorganisms (GCM) 10K type strain sequencing project: providing services to taxonomists for standard genome sequencing and annotation.</title>
        <authorList>
            <consortium name="The Broad Institute Genomics Platform"/>
            <consortium name="The Broad Institute Genome Sequencing Center for Infectious Disease"/>
            <person name="Wu L."/>
            <person name="Ma J."/>
        </authorList>
    </citation>
    <scope>NUCLEOTIDE SEQUENCE [LARGE SCALE GENOMIC DNA]</scope>
    <source>
        <strain evidence="2">JCM 4733</strain>
    </source>
</reference>
<evidence type="ECO:0000313" key="2">
    <source>
        <dbReference type="Proteomes" id="UP000653644"/>
    </source>
</evidence>
<accession>A0ABQ3DB57</accession>